<dbReference type="HOGENOM" id="CLU_2411828_0_0_9"/>
<dbReference type="AlphaFoldDB" id="A0A0H2UU34"/>
<accession>A0A0H2UU34</accession>
<protein>
    <submittedName>
        <fullName evidence="1">Uncharacterized protein</fullName>
    </submittedName>
</protein>
<dbReference type="RefSeq" id="WP_011054431.1">
    <property type="nucleotide sequence ID" value="NC_004070.1"/>
</dbReference>
<evidence type="ECO:0000313" key="1">
    <source>
        <dbReference type="EMBL" id="AAM79307.1"/>
    </source>
</evidence>
<evidence type="ECO:0000313" key="2">
    <source>
        <dbReference type="Proteomes" id="UP000000564"/>
    </source>
</evidence>
<organism evidence="1 2">
    <name type="scientific">Streptococcus pyogenes serotype M3 (strain ATCC BAA-595 / MGAS315)</name>
    <dbReference type="NCBI Taxonomy" id="198466"/>
    <lineage>
        <taxon>Bacteria</taxon>
        <taxon>Bacillati</taxon>
        <taxon>Bacillota</taxon>
        <taxon>Bacilli</taxon>
        <taxon>Lactobacillales</taxon>
        <taxon>Streptococcaceae</taxon>
        <taxon>Streptococcus</taxon>
    </lineage>
</organism>
<proteinExistence type="predicted"/>
<sequence length="93" mass="10941">MMYSRSDRSREYGDAVIDISGVKTLQSTLDYINFLESERSRCYKELEDNETCIARLKQSNIELTQKVVDVTWKDMRRVARARLSRRKYGVKIG</sequence>
<reference evidence="1 2" key="1">
    <citation type="journal article" date="2002" name="Proc. Natl. Acad. Sci. U.S.A.">
        <title>Genome sequence of a serotype M3 strain of group A Streptococcus: phage-encoded toxins, the high-virulence phenotype, and clone emergence.</title>
        <authorList>
            <person name="Beres S.B."/>
            <person name="Sylva G.L."/>
            <person name="Barbian K.D."/>
            <person name="Lei B."/>
            <person name="Hoff J.S."/>
            <person name="Mammarella N.D."/>
            <person name="Liu M.Y."/>
            <person name="Smoot J.C."/>
            <person name="Porcella S.F."/>
            <person name="Parkins L.D."/>
            <person name="Campbell D.S."/>
            <person name="Smith T.M."/>
            <person name="McCormick J.K."/>
            <person name="Leung D.Y."/>
            <person name="Schlievert P.M."/>
            <person name="Musser J.M."/>
        </authorList>
    </citation>
    <scope>NUCLEOTIDE SEQUENCE [LARGE SCALE GENOMIC DNA]</scope>
    <source>
        <strain evidence="2">ATCC BAA-595 / MGAS315</strain>
    </source>
</reference>
<dbReference type="EMBL" id="AE014074">
    <property type="protein sequence ID" value="AAM79307.1"/>
    <property type="molecule type" value="Genomic_DNA"/>
</dbReference>
<name>A0A0H2UU34_STRP3</name>
<gene>
    <name evidence="1" type="ordered locus">SpyM3_0700</name>
</gene>
<dbReference type="Proteomes" id="UP000000564">
    <property type="component" value="Chromosome"/>
</dbReference>
<dbReference type="KEGG" id="spg:SpyM3_0700"/>